<gene>
    <name evidence="3" type="ORF">CO674_22835</name>
    <name evidence="2" type="ORF">RJJ65_30445</name>
</gene>
<protein>
    <submittedName>
        <fullName evidence="2">RES family NAD+ phosphorylase</fullName>
    </submittedName>
</protein>
<dbReference type="EMBL" id="NWSY01000018">
    <property type="protein sequence ID" value="PDT21425.1"/>
    <property type="molecule type" value="Genomic_DNA"/>
</dbReference>
<reference evidence="3 4" key="1">
    <citation type="submission" date="2017-09" db="EMBL/GenBank/DDBJ databases">
        <title>Comparative genomics of rhizobia isolated from Phaseolus vulgaris in China.</title>
        <authorList>
            <person name="Tong W."/>
        </authorList>
    </citation>
    <scope>NUCLEOTIDE SEQUENCE [LARGE SCALE GENOMIC DNA]</scope>
    <source>
        <strain evidence="3 4">FH14</strain>
    </source>
</reference>
<dbReference type="Proteomes" id="UP000219914">
    <property type="component" value="Unassembled WGS sequence"/>
</dbReference>
<sequence>MGTKVPPPPSTFASVNVKTVAAGDTLHRTHATAFRAGEFNPCRGQPTRFAPFDDAASLCVPSLYAATTREAAAFESIFHDIAPSARFKTVRLATVLARSTSRIRPKRDLRVVSLYAPDLKAWRISRANLIETPKSTYRKTVLWASAIHNAYPDVDGLVWTSRRCDPNSCVIFFGDRVHEADFDVVDCIDVSSDPNLVLEIRGYGRRAGITII</sequence>
<dbReference type="RefSeq" id="WP_097535997.1">
    <property type="nucleotide sequence ID" value="NZ_JAVLSD010000009.1"/>
</dbReference>
<comment type="caution">
    <text evidence="2">The sequence shown here is derived from an EMBL/GenBank/DDBJ whole genome shotgun (WGS) entry which is preliminary data.</text>
</comment>
<evidence type="ECO:0000313" key="5">
    <source>
        <dbReference type="Proteomes" id="UP001268610"/>
    </source>
</evidence>
<reference evidence="2" key="2">
    <citation type="submission" date="2023-04" db="EMBL/GenBank/DDBJ databases">
        <title>Genomic characterization of faba bean (Vicia faba) microsymbionts in Mexican soils.</title>
        <authorList>
            <person name="Rivera Orduna F.N."/>
            <person name="Guevara-Luna J."/>
            <person name="Yan J."/>
            <person name="Arroyo-Herrera I."/>
            <person name="Li Y."/>
            <person name="Vasquez-Murrieta M.S."/>
            <person name="Wang E.T."/>
        </authorList>
    </citation>
    <scope>NUCLEOTIDE SEQUENCE</scope>
    <source>
        <strain evidence="2">CH26</strain>
    </source>
</reference>
<accession>A0A2A6KAK6</accession>
<organism evidence="2 5">
    <name type="scientific">Rhizobium hidalgonense</name>
    <dbReference type="NCBI Taxonomy" id="1538159"/>
    <lineage>
        <taxon>Bacteria</taxon>
        <taxon>Pseudomonadati</taxon>
        <taxon>Pseudomonadota</taxon>
        <taxon>Alphaproteobacteria</taxon>
        <taxon>Hyphomicrobiales</taxon>
        <taxon>Rhizobiaceae</taxon>
        <taxon>Rhizobium/Agrobacterium group</taxon>
        <taxon>Rhizobium</taxon>
    </lineage>
</organism>
<evidence type="ECO:0000313" key="2">
    <source>
        <dbReference type="EMBL" id="MDR9776899.1"/>
    </source>
</evidence>
<dbReference type="AlphaFoldDB" id="A0A2A6KAK6"/>
<feature type="domain" description="RES" evidence="1">
    <location>
        <begin position="39"/>
        <end position="186"/>
    </location>
</feature>
<dbReference type="Proteomes" id="UP001268610">
    <property type="component" value="Unassembled WGS sequence"/>
</dbReference>
<proteinExistence type="predicted"/>
<dbReference type="Pfam" id="PF08808">
    <property type="entry name" value="RES"/>
    <property type="match status" value="1"/>
</dbReference>
<dbReference type="EMBL" id="JAVLSF010000030">
    <property type="protein sequence ID" value="MDR9776899.1"/>
    <property type="molecule type" value="Genomic_DNA"/>
</dbReference>
<evidence type="ECO:0000313" key="3">
    <source>
        <dbReference type="EMBL" id="PDT21425.1"/>
    </source>
</evidence>
<evidence type="ECO:0000259" key="1">
    <source>
        <dbReference type="SMART" id="SM00953"/>
    </source>
</evidence>
<keyword evidence="4" id="KW-1185">Reference proteome</keyword>
<evidence type="ECO:0000313" key="4">
    <source>
        <dbReference type="Proteomes" id="UP000219914"/>
    </source>
</evidence>
<dbReference type="SMART" id="SM00953">
    <property type="entry name" value="RES"/>
    <property type="match status" value="1"/>
</dbReference>
<name>A0A2A6KAK6_9HYPH</name>
<dbReference type="InterPro" id="IPR014914">
    <property type="entry name" value="RES_dom"/>
</dbReference>